<gene>
    <name evidence="3" type="ORF">M9Y10_000710</name>
</gene>
<comment type="caution">
    <text evidence="3">The sequence shown here is derived from an EMBL/GenBank/DDBJ whole genome shotgun (WGS) entry which is preliminary data.</text>
</comment>
<keyword evidence="2" id="KW-0812">Transmembrane</keyword>
<name>A0ABR2L512_9EUKA</name>
<keyword evidence="2" id="KW-0472">Membrane</keyword>
<accession>A0ABR2L512</accession>
<organism evidence="3 4">
    <name type="scientific">Tritrichomonas musculus</name>
    <dbReference type="NCBI Taxonomy" id="1915356"/>
    <lineage>
        <taxon>Eukaryota</taxon>
        <taxon>Metamonada</taxon>
        <taxon>Parabasalia</taxon>
        <taxon>Tritrichomonadida</taxon>
        <taxon>Tritrichomonadidae</taxon>
        <taxon>Tritrichomonas</taxon>
    </lineage>
</organism>
<evidence type="ECO:0000313" key="4">
    <source>
        <dbReference type="Proteomes" id="UP001470230"/>
    </source>
</evidence>
<protein>
    <submittedName>
        <fullName evidence="3">Uncharacterized protein</fullName>
    </submittedName>
</protein>
<reference evidence="3 4" key="1">
    <citation type="submission" date="2024-04" db="EMBL/GenBank/DDBJ databases">
        <title>Tritrichomonas musculus Genome.</title>
        <authorList>
            <person name="Alves-Ferreira E."/>
            <person name="Grigg M."/>
            <person name="Lorenzi H."/>
            <person name="Galac M."/>
        </authorList>
    </citation>
    <scope>NUCLEOTIDE SEQUENCE [LARGE SCALE GENOMIC DNA]</scope>
    <source>
        <strain evidence="3 4">EAF2021</strain>
    </source>
</reference>
<proteinExistence type="predicted"/>
<dbReference type="EMBL" id="JAPFFF010000001">
    <property type="protein sequence ID" value="KAK8898423.1"/>
    <property type="molecule type" value="Genomic_DNA"/>
</dbReference>
<evidence type="ECO:0000256" key="2">
    <source>
        <dbReference type="SAM" id="Phobius"/>
    </source>
</evidence>
<keyword evidence="2" id="KW-1133">Transmembrane helix</keyword>
<feature type="transmembrane region" description="Helical" evidence="2">
    <location>
        <begin position="31"/>
        <end position="50"/>
    </location>
</feature>
<evidence type="ECO:0000313" key="3">
    <source>
        <dbReference type="EMBL" id="KAK8898423.1"/>
    </source>
</evidence>
<keyword evidence="4" id="KW-1185">Reference proteome</keyword>
<feature type="region of interest" description="Disordered" evidence="1">
    <location>
        <begin position="55"/>
        <end position="78"/>
    </location>
</feature>
<sequence length="78" mass="8849">MEDRHLMFDNIPRATKIDQKEEKNGLSLGKTIGVVGGAAFFASLGLALYNNHTQNERYKRNPRNITIQNDDSKKKKDS</sequence>
<evidence type="ECO:0000256" key="1">
    <source>
        <dbReference type="SAM" id="MobiDB-lite"/>
    </source>
</evidence>
<dbReference type="Proteomes" id="UP001470230">
    <property type="component" value="Unassembled WGS sequence"/>
</dbReference>